<dbReference type="PANTHER" id="PTHR24373:SF370">
    <property type="entry name" value="FISH-LIPS, ISOFORM E"/>
    <property type="match status" value="1"/>
</dbReference>
<gene>
    <name evidence="7" type="primary">LOC111085038</name>
</gene>
<proteinExistence type="predicted"/>
<dbReference type="SUPFAM" id="SSF52058">
    <property type="entry name" value="L domain-like"/>
    <property type="match status" value="1"/>
</dbReference>
<keyword evidence="1" id="KW-0433">Leucine-rich repeat</keyword>
<dbReference type="Pfam" id="PF13855">
    <property type="entry name" value="LRR_8"/>
    <property type="match status" value="1"/>
</dbReference>
<keyword evidence="6" id="KW-1185">Reference proteome</keyword>
<evidence type="ECO:0000259" key="5">
    <source>
        <dbReference type="SMART" id="SM00082"/>
    </source>
</evidence>
<evidence type="ECO:0000256" key="4">
    <source>
        <dbReference type="SAM" id="SignalP"/>
    </source>
</evidence>
<dbReference type="Pfam" id="PF00560">
    <property type="entry name" value="LRR_1"/>
    <property type="match status" value="1"/>
</dbReference>
<keyword evidence="3" id="KW-0677">Repeat</keyword>
<evidence type="ECO:0000313" key="7">
    <source>
        <dbReference type="RefSeq" id="XP_022237735.1"/>
    </source>
</evidence>
<name>A0ABM1S280_LIMPO</name>
<keyword evidence="2 4" id="KW-0732">Signal</keyword>
<feature type="signal peptide" evidence="4">
    <location>
        <begin position="1"/>
        <end position="27"/>
    </location>
</feature>
<dbReference type="InterPro" id="IPR003591">
    <property type="entry name" value="Leu-rich_rpt_typical-subtyp"/>
</dbReference>
<dbReference type="GeneID" id="111085038"/>
<evidence type="ECO:0000256" key="3">
    <source>
        <dbReference type="ARBA" id="ARBA00022737"/>
    </source>
</evidence>
<dbReference type="InterPro" id="IPR000483">
    <property type="entry name" value="Cys-rich_flank_reg_C"/>
</dbReference>
<dbReference type="SMART" id="SM00369">
    <property type="entry name" value="LRR_TYP"/>
    <property type="match status" value="4"/>
</dbReference>
<dbReference type="PROSITE" id="PS51450">
    <property type="entry name" value="LRR"/>
    <property type="match status" value="1"/>
</dbReference>
<feature type="domain" description="LRRCT" evidence="5">
    <location>
        <begin position="276"/>
        <end position="325"/>
    </location>
</feature>
<feature type="chain" id="PRO_5046922194" evidence="4">
    <location>
        <begin position="28"/>
        <end position="330"/>
    </location>
</feature>
<evidence type="ECO:0000313" key="6">
    <source>
        <dbReference type="Proteomes" id="UP000694941"/>
    </source>
</evidence>
<organism evidence="6 7">
    <name type="scientific">Limulus polyphemus</name>
    <name type="common">Atlantic horseshoe crab</name>
    <dbReference type="NCBI Taxonomy" id="6850"/>
    <lineage>
        <taxon>Eukaryota</taxon>
        <taxon>Metazoa</taxon>
        <taxon>Ecdysozoa</taxon>
        <taxon>Arthropoda</taxon>
        <taxon>Chelicerata</taxon>
        <taxon>Merostomata</taxon>
        <taxon>Xiphosura</taxon>
        <taxon>Limulidae</taxon>
        <taxon>Limulus</taxon>
    </lineage>
</organism>
<sequence length="330" mass="36952">MKVSIHTLENSFLRSLVVVFFLPLVAGQCPTDLDIAPCTCLENEMTCDSITAPQDLQNALQEVKQLDLKKFFLTNSNIPALPSSLFNYSDFQHIIVEKTDLPFLTSPVSGISPFMGIIGIITQVELREVKSLNSWDWTLFSPLKTLRTLIISECSFVFIPNTFSDLTKTNIQELTIKNSDVWWIGDSALSTLNQLHTLNLSGNKIKTILRSMFPSSIKQLHLMGNELKSLPEDIFKGMNKLILLDLTYNKLETLSLSLFPEFAQNVSPLEVKVEGNPWVCNCSIVWLSNTDYVDVYDIDTTTCASPDSLVNKILNDVDWASLGCQVLTTS</sequence>
<accession>A0ABM1S280</accession>
<evidence type="ECO:0000256" key="2">
    <source>
        <dbReference type="ARBA" id="ARBA00022729"/>
    </source>
</evidence>
<evidence type="ECO:0000256" key="1">
    <source>
        <dbReference type="ARBA" id="ARBA00022614"/>
    </source>
</evidence>
<dbReference type="InterPro" id="IPR050328">
    <property type="entry name" value="Dev_Immune_Receptor"/>
</dbReference>
<dbReference type="InterPro" id="IPR032675">
    <property type="entry name" value="LRR_dom_sf"/>
</dbReference>
<dbReference type="RefSeq" id="XP_022237735.1">
    <property type="nucleotide sequence ID" value="XM_022382027.1"/>
</dbReference>
<dbReference type="SMART" id="SM00082">
    <property type="entry name" value="LRRCT"/>
    <property type="match status" value="1"/>
</dbReference>
<reference evidence="7" key="1">
    <citation type="submission" date="2025-08" db="UniProtKB">
        <authorList>
            <consortium name="RefSeq"/>
        </authorList>
    </citation>
    <scope>IDENTIFICATION</scope>
    <source>
        <tissue evidence="7">Muscle</tissue>
    </source>
</reference>
<protein>
    <submittedName>
        <fullName evidence="7">Leucine-rich repeat-containing protein 4-like</fullName>
    </submittedName>
</protein>
<dbReference type="InterPro" id="IPR001611">
    <property type="entry name" value="Leu-rich_rpt"/>
</dbReference>
<dbReference type="PANTHER" id="PTHR24373">
    <property type="entry name" value="SLIT RELATED LEUCINE-RICH REPEAT NEURONAL PROTEIN"/>
    <property type="match status" value="1"/>
</dbReference>
<dbReference type="Gene3D" id="3.80.10.10">
    <property type="entry name" value="Ribonuclease Inhibitor"/>
    <property type="match status" value="1"/>
</dbReference>
<dbReference type="Proteomes" id="UP000694941">
    <property type="component" value="Unplaced"/>
</dbReference>